<feature type="transmembrane region" description="Helical" evidence="7">
    <location>
        <begin position="618"/>
        <end position="634"/>
    </location>
</feature>
<dbReference type="InterPro" id="IPR027815">
    <property type="entry name" value="CSC1/OSCA1-like_cyt"/>
</dbReference>
<feature type="transmembrane region" description="Helical" evidence="7">
    <location>
        <begin position="142"/>
        <end position="163"/>
    </location>
</feature>
<feature type="transmembrane region" description="Helical" evidence="7">
    <location>
        <begin position="103"/>
        <end position="122"/>
    </location>
</feature>
<evidence type="ECO:0000256" key="6">
    <source>
        <dbReference type="ARBA" id="ARBA00023136"/>
    </source>
</evidence>
<comment type="similarity">
    <text evidence="2">Belongs to the CSC1 (TC 1.A.17) family.</text>
</comment>
<feature type="domain" description="CSC1/OSCA1-like cytosolic" evidence="10">
    <location>
        <begin position="187"/>
        <end position="344"/>
    </location>
</feature>
<dbReference type="Pfam" id="PF14703">
    <property type="entry name" value="PHM7_cyt"/>
    <property type="match status" value="1"/>
</dbReference>
<dbReference type="EMBL" id="CAXAMN010004158">
    <property type="protein sequence ID" value="CAK9008039.1"/>
    <property type="molecule type" value="Genomic_DNA"/>
</dbReference>
<dbReference type="PANTHER" id="PTHR13018:SF5">
    <property type="entry name" value="RE44586P"/>
    <property type="match status" value="1"/>
</dbReference>
<keyword evidence="6 7" id="KW-0472">Membrane</keyword>
<evidence type="ECO:0000256" key="5">
    <source>
        <dbReference type="ARBA" id="ARBA00022989"/>
    </source>
</evidence>
<dbReference type="Pfam" id="PF02714">
    <property type="entry name" value="RSN1_7TM"/>
    <property type="match status" value="1"/>
</dbReference>
<feature type="domain" description="CSC1/OSCA1-like N-terminal transmembrane" evidence="9">
    <location>
        <begin position="22"/>
        <end position="164"/>
    </location>
</feature>
<organism evidence="11 12">
    <name type="scientific">Durusdinium trenchii</name>
    <dbReference type="NCBI Taxonomy" id="1381693"/>
    <lineage>
        <taxon>Eukaryota</taxon>
        <taxon>Sar</taxon>
        <taxon>Alveolata</taxon>
        <taxon>Dinophyceae</taxon>
        <taxon>Suessiales</taxon>
        <taxon>Symbiodiniaceae</taxon>
        <taxon>Durusdinium</taxon>
    </lineage>
</organism>
<feature type="transmembrane region" description="Helical" evidence="7">
    <location>
        <begin position="20"/>
        <end position="39"/>
    </location>
</feature>
<evidence type="ECO:0000256" key="7">
    <source>
        <dbReference type="SAM" id="Phobius"/>
    </source>
</evidence>
<evidence type="ECO:0000256" key="4">
    <source>
        <dbReference type="ARBA" id="ARBA00022692"/>
    </source>
</evidence>
<dbReference type="PANTHER" id="PTHR13018">
    <property type="entry name" value="PROBABLE MEMBRANE PROTEIN DUF221-RELATED"/>
    <property type="match status" value="1"/>
</dbReference>
<evidence type="ECO:0000256" key="2">
    <source>
        <dbReference type="ARBA" id="ARBA00007779"/>
    </source>
</evidence>
<feature type="transmembrane region" description="Helical" evidence="7">
    <location>
        <begin position="413"/>
        <end position="435"/>
    </location>
</feature>
<feature type="transmembrane region" description="Helical" evidence="7">
    <location>
        <begin position="365"/>
        <end position="387"/>
    </location>
</feature>
<evidence type="ECO:0000256" key="3">
    <source>
        <dbReference type="ARBA" id="ARBA00022448"/>
    </source>
</evidence>
<evidence type="ECO:0000259" key="9">
    <source>
        <dbReference type="Pfam" id="PF13967"/>
    </source>
</evidence>
<comment type="caution">
    <text evidence="11">The sequence shown here is derived from an EMBL/GenBank/DDBJ whole genome shotgun (WGS) entry which is preliminary data.</text>
</comment>
<evidence type="ECO:0000313" key="12">
    <source>
        <dbReference type="Proteomes" id="UP001642484"/>
    </source>
</evidence>
<feature type="transmembrane region" description="Helical" evidence="7">
    <location>
        <begin position="501"/>
        <end position="518"/>
    </location>
</feature>
<accession>A0ABP0J116</accession>
<evidence type="ECO:0000256" key="1">
    <source>
        <dbReference type="ARBA" id="ARBA00004141"/>
    </source>
</evidence>
<feature type="transmembrane region" description="Helical" evidence="7">
    <location>
        <begin position="641"/>
        <end position="660"/>
    </location>
</feature>
<comment type="subcellular location">
    <subcellularLocation>
        <location evidence="1">Membrane</location>
        <topology evidence="1">Multi-pass membrane protein</topology>
    </subcellularLocation>
</comment>
<evidence type="ECO:0000259" key="10">
    <source>
        <dbReference type="Pfam" id="PF14703"/>
    </source>
</evidence>
<feature type="transmembrane region" description="Helical" evidence="7">
    <location>
        <begin position="456"/>
        <end position="481"/>
    </location>
</feature>
<evidence type="ECO:0000259" key="8">
    <source>
        <dbReference type="Pfam" id="PF02714"/>
    </source>
</evidence>
<proteinExistence type="inferred from homology"/>
<dbReference type="InterPro" id="IPR045122">
    <property type="entry name" value="Csc1-like"/>
</dbReference>
<evidence type="ECO:0008006" key="13">
    <source>
        <dbReference type="Google" id="ProtNLM"/>
    </source>
</evidence>
<reference evidence="11 12" key="1">
    <citation type="submission" date="2024-02" db="EMBL/GenBank/DDBJ databases">
        <authorList>
            <person name="Chen Y."/>
            <person name="Shah S."/>
            <person name="Dougan E. K."/>
            <person name="Thang M."/>
            <person name="Chan C."/>
        </authorList>
    </citation>
    <scope>NUCLEOTIDE SEQUENCE [LARGE SCALE GENOMIC DNA]</scope>
</reference>
<keyword evidence="3" id="KW-0813">Transport</keyword>
<keyword evidence="5 7" id="KW-1133">Transmembrane helix</keyword>
<evidence type="ECO:0000313" key="11">
    <source>
        <dbReference type="EMBL" id="CAK9008039.1"/>
    </source>
</evidence>
<dbReference type="Pfam" id="PF13967">
    <property type="entry name" value="RSN1_TM"/>
    <property type="match status" value="1"/>
</dbReference>
<sequence length="767" mass="85918">MNVSSDVVFVKQNTSHDTESLGFALLTSLAIMVGCSWVFHRLQRRFPHLYDASEPRDAMKLPLVSSGIFGWLRASLGFRLNDAMPVGMDQIMLLEFTHFGMKAMFGIGLPATMILAPLHSTATHATDDLLGQISLGDGAEAWILWAHVAFVWYVVLLVLYLVWHVQRSQFRQRRSCWLQSLQEPMSTSLLVEGIPEVGRTEESLAHFFHEIFGKPVVKAASFVRDTSSLEPLLEERNALSEELAEKACAPEHAEHVQRVEETNDLDEPTIQAVEVEALEQRYNMAAREVEQLAEQIFSSPSYASDAAFVTFRDRRHAEFARRLKYSENPNVYAVSMAPAPWDVNFGSFSQETANLSKGKALLGRILVAAVFFGFLPVVIGISSMLSVDSLSQLLPGLKEWSMEYTYLTAAWEALWGTSLLSMLMDLVPWILQVVFRRFYRLRSGVKCQQKIQRWYFTFLVVFVLLVTAVGTSLFEAAARFAQAPLQVWRLLAIQLPHATNFYLRYAVLLWAAPFFDLLRGLPLLRFWRAVQAGEPVSTARQMAEPEDQAFHGSGARSARWSLHVVMGLTLCSLQPFVPVVLGFGFLCRRLVFGFLMVFVETKKSDSGGQLWRVQMQHTQLGLVIYIIVMTLILLERDESMVAAILAGSSGFFVALFWFWYPSLLELASLPVQQAEQATTLGRSCEEVEVEEVEVSTPYLQPELQQSLPVSLSMGSTVHWRDLDRALQRASEGALAASAARVSASAASLAPKLPSRSRRPLLSCLGLC</sequence>
<keyword evidence="12" id="KW-1185">Reference proteome</keyword>
<keyword evidence="4 7" id="KW-0812">Transmembrane</keyword>
<feature type="domain" description="CSC1/OSCA1-like 7TM region" evidence="8">
    <location>
        <begin position="361"/>
        <end position="632"/>
    </location>
</feature>
<dbReference type="InterPro" id="IPR032880">
    <property type="entry name" value="CSC1/OSCA1-like_N"/>
</dbReference>
<dbReference type="Proteomes" id="UP001642484">
    <property type="component" value="Unassembled WGS sequence"/>
</dbReference>
<dbReference type="InterPro" id="IPR003864">
    <property type="entry name" value="CSC1/OSCA1-like_7TM"/>
</dbReference>
<protein>
    <recommendedName>
        <fullName evidence="13">CSC1/OSCA1-like 7TM region domain-containing protein</fullName>
    </recommendedName>
</protein>
<name>A0ABP0J116_9DINO</name>
<gene>
    <name evidence="11" type="ORF">CCMP2556_LOCUS9097</name>
</gene>